<comment type="function">
    <text evidence="4">Transcription factor that plays a role in the activation of archaeal genes transcribed by RNA polymerase. Facilitates transcription initiation by enhancing TATA-box recognition by TATA-box-binding protein (Tbp), and transcription factor B (Tfb) and RNA polymerase recruitment. Not absolutely required for transcription in vitro, but particularly important in cases where Tbp or Tfb function is not optimal. It dynamically alters the nucleic acid-binding properties of RNA polymerases by stabilizing the initiation complex and destabilizing elongation complexes. Seems to translocate with the RNA polymerase following initiation and acts by binding to the non template strand of the transcription bubble in elongation complexes.</text>
</comment>
<reference evidence="7 8" key="1">
    <citation type="journal article" date="2015" name="Int. J. Syst. Evol. Microbiol.">
        <title>Methanoculleus taiwanensis sp. nov., a methanogen isolated from deep marine sediment at the deformation front area near Taiwan.</title>
        <authorList>
            <person name="Weng C.Y."/>
            <person name="Chen S.C."/>
            <person name="Lai M.C."/>
            <person name="Wu S.Y."/>
            <person name="Lin S."/>
            <person name="Yang T.F."/>
            <person name="Chen P.C."/>
        </authorList>
    </citation>
    <scope>NUCLEOTIDE SEQUENCE [LARGE SCALE GENOMIC DNA]</scope>
    <source>
        <strain evidence="7 8">CYW4</strain>
    </source>
</reference>
<protein>
    <recommendedName>
        <fullName evidence="4 5">Transcription factor E</fullName>
        <shortName evidence="4">TFE</shortName>
    </recommendedName>
    <alternativeName>
        <fullName evidence="4">TFIIE subunit alpha homolog</fullName>
    </alternativeName>
    <alternativeName>
        <fullName evidence="4">Transcription initiation factor TFIIE</fullName>
    </alternativeName>
</protein>
<keyword evidence="3 4" id="KW-0804">Transcription</keyword>
<evidence type="ECO:0000313" key="7">
    <source>
        <dbReference type="EMBL" id="RXE56187.1"/>
    </source>
</evidence>
<evidence type="ECO:0000256" key="5">
    <source>
        <dbReference type="NCBIfam" id="TIGR00373"/>
    </source>
</evidence>
<evidence type="ECO:0000259" key="6">
    <source>
        <dbReference type="PROSITE" id="PS51344"/>
    </source>
</evidence>
<dbReference type="InterPro" id="IPR036390">
    <property type="entry name" value="WH_DNA-bd_sf"/>
</dbReference>
<dbReference type="AlphaFoldDB" id="A0A498H1E7"/>
<evidence type="ECO:0000256" key="2">
    <source>
        <dbReference type="ARBA" id="ARBA00023125"/>
    </source>
</evidence>
<dbReference type="InterPro" id="IPR036388">
    <property type="entry name" value="WH-like_DNA-bd_sf"/>
</dbReference>
<comment type="subunit">
    <text evidence="4">Monomer. Interaction with RNA polymerase subunits RpoF and RpoE is necessary for Tfe stimulatory transcription activity. Able to interact with Tbp and RNA polymerase in the absence of DNA promoter. Interacts both with the preinitiation and elongation complexes.</text>
</comment>
<dbReference type="HAMAP" id="MF_01909">
    <property type="entry name" value="TFE_arch"/>
    <property type="match status" value="1"/>
</dbReference>
<dbReference type="InterPro" id="IPR002853">
    <property type="entry name" value="TFIIE_asu"/>
</dbReference>
<comment type="similarity">
    <text evidence="4">Belongs to the TFE family.</text>
</comment>
<dbReference type="NCBIfam" id="TIGR00373">
    <property type="entry name" value="transcription factor E"/>
    <property type="match status" value="1"/>
</dbReference>
<evidence type="ECO:0000256" key="3">
    <source>
        <dbReference type="ARBA" id="ARBA00023163"/>
    </source>
</evidence>
<dbReference type="SUPFAM" id="SSF46785">
    <property type="entry name" value="Winged helix' DNA-binding domain"/>
    <property type="match status" value="1"/>
</dbReference>
<dbReference type="InterPro" id="IPR039997">
    <property type="entry name" value="TFE"/>
</dbReference>
<comment type="domain">
    <text evidence="4">The winged helix domain is involved in binding to DNA in the preinitiation complex.</text>
</comment>
<dbReference type="GO" id="GO:0006355">
    <property type="term" value="P:regulation of DNA-templated transcription"/>
    <property type="evidence" value="ECO:0007669"/>
    <property type="project" value="UniProtKB-UniRule"/>
</dbReference>
<comment type="caution">
    <text evidence="7">The sequence shown here is derived from an EMBL/GenBank/DDBJ whole genome shotgun (WGS) entry which is preliminary data.</text>
</comment>
<dbReference type="InterPro" id="IPR017919">
    <property type="entry name" value="TFIIE/TFIIEa_HTH"/>
</dbReference>
<dbReference type="RefSeq" id="WP_128693940.1">
    <property type="nucleotide sequence ID" value="NZ_LHQS01000002.1"/>
</dbReference>
<dbReference type="PIRSF" id="PIRSF006373">
    <property type="entry name" value="TF_E_archaea"/>
    <property type="match status" value="1"/>
</dbReference>
<evidence type="ECO:0000256" key="1">
    <source>
        <dbReference type="ARBA" id="ARBA00023015"/>
    </source>
</evidence>
<dbReference type="InterPro" id="IPR024550">
    <property type="entry name" value="TFIIEa/SarR/Rpc3_HTH_dom"/>
</dbReference>
<dbReference type="PANTHER" id="PTHR13097">
    <property type="entry name" value="TRANSCRIPTION INITIATION FACTOR IIE, ALPHA SUBUNIT"/>
    <property type="match status" value="1"/>
</dbReference>
<dbReference type="PROSITE" id="PS51344">
    <property type="entry name" value="HTH_TFE_IIE"/>
    <property type="match status" value="1"/>
</dbReference>
<name>A0A498H1E7_9EURY</name>
<dbReference type="GO" id="GO:0003677">
    <property type="term" value="F:DNA binding"/>
    <property type="evidence" value="ECO:0007669"/>
    <property type="project" value="UniProtKB-KW"/>
</dbReference>
<dbReference type="Gene3D" id="1.10.10.10">
    <property type="entry name" value="Winged helix-like DNA-binding domain superfamily/Winged helix DNA-binding domain"/>
    <property type="match status" value="1"/>
</dbReference>
<gene>
    <name evidence="4" type="primary">tfe</name>
    <name evidence="7" type="ORF">ABH15_08535</name>
</gene>
<dbReference type="Proteomes" id="UP000290932">
    <property type="component" value="Unassembled WGS sequence"/>
</dbReference>
<feature type="domain" description="HTH TFE/IIEalpha-type" evidence="6">
    <location>
        <begin position="9"/>
        <end position="92"/>
    </location>
</feature>
<dbReference type="GO" id="GO:0006367">
    <property type="term" value="P:transcription initiation at RNA polymerase II promoter"/>
    <property type="evidence" value="ECO:0007669"/>
    <property type="project" value="InterPro"/>
</dbReference>
<proteinExistence type="inferred from homology"/>
<keyword evidence="2 4" id="KW-0238">DNA-binding</keyword>
<organism evidence="7 8">
    <name type="scientific">Methanoculleus taiwanensis</name>
    <dbReference type="NCBI Taxonomy" id="1550565"/>
    <lineage>
        <taxon>Archaea</taxon>
        <taxon>Methanobacteriati</taxon>
        <taxon>Methanobacteriota</taxon>
        <taxon>Stenosarchaea group</taxon>
        <taxon>Methanomicrobia</taxon>
        <taxon>Methanomicrobiales</taxon>
        <taxon>Methanomicrobiaceae</taxon>
        <taxon>Methanoculleus</taxon>
    </lineage>
</organism>
<sequence length="173" mass="20297">MASVADLLSEPAVTAYIHRMIGDDGIELIKRFPEEGEYSDEDLAEKTGINLNTVRHTLYTLYEKRLAEYRRLKNNETGWLTYLWHLRIDRVHDVIEEDIRNVIEHLDARLSFEERNDFYMCKDCGVIYTFTDAANWNFECPNCETMLDHFDNELLVSALNKRVQKIKESLGSD</sequence>
<dbReference type="EMBL" id="LHQS01000002">
    <property type="protein sequence ID" value="RXE56187.1"/>
    <property type="molecule type" value="Genomic_DNA"/>
</dbReference>
<dbReference type="InterPro" id="IPR016481">
    <property type="entry name" value="TF_E_archaea"/>
</dbReference>
<keyword evidence="1 4" id="KW-0805">Transcription regulation</keyword>
<dbReference type="OrthoDB" id="5935at2157"/>
<dbReference type="Pfam" id="PF02002">
    <property type="entry name" value="TFIIE_alpha"/>
    <property type="match status" value="1"/>
</dbReference>
<accession>A0A498H1E7</accession>
<dbReference type="PANTHER" id="PTHR13097:SF7">
    <property type="entry name" value="GENERAL TRANSCRIPTION FACTOR IIE SUBUNIT 1"/>
    <property type="match status" value="1"/>
</dbReference>
<keyword evidence="8" id="KW-1185">Reference proteome</keyword>
<evidence type="ECO:0000313" key="8">
    <source>
        <dbReference type="Proteomes" id="UP000290932"/>
    </source>
</evidence>
<dbReference type="SMART" id="SM00531">
    <property type="entry name" value="TFIIE"/>
    <property type="match status" value="1"/>
</dbReference>
<evidence type="ECO:0000256" key="4">
    <source>
        <dbReference type="HAMAP-Rule" id="MF_01909"/>
    </source>
</evidence>